<comment type="caution">
    <text evidence="2">The sequence shown here is derived from an EMBL/GenBank/DDBJ whole genome shotgun (WGS) entry which is preliminary data.</text>
</comment>
<dbReference type="AlphaFoldDB" id="A0A315ZGD3"/>
<proteinExistence type="predicted"/>
<keyword evidence="3" id="KW-1185">Reference proteome</keyword>
<name>A0A315ZGD3_SEDFL</name>
<evidence type="ECO:0000313" key="2">
    <source>
        <dbReference type="EMBL" id="PWJ44392.1"/>
    </source>
</evidence>
<evidence type="ECO:0000256" key="1">
    <source>
        <dbReference type="SAM" id="MobiDB-lite"/>
    </source>
</evidence>
<dbReference type="SUPFAM" id="SSF50969">
    <property type="entry name" value="YVTN repeat-like/Quinoprotein amine dehydrogenase"/>
    <property type="match status" value="1"/>
</dbReference>
<reference evidence="2 3" key="1">
    <citation type="submission" date="2018-03" db="EMBL/GenBank/DDBJ databases">
        <title>Genomic Encyclopedia of Archaeal and Bacterial Type Strains, Phase II (KMG-II): from individual species to whole genera.</title>
        <authorList>
            <person name="Goeker M."/>
        </authorList>
    </citation>
    <scope>NUCLEOTIDE SEQUENCE [LARGE SCALE GENOMIC DNA]</scope>
    <source>
        <strain evidence="2 3">DSM 28229</strain>
    </source>
</reference>
<organism evidence="2 3">
    <name type="scientific">Sediminitomix flava</name>
    <dbReference type="NCBI Taxonomy" id="379075"/>
    <lineage>
        <taxon>Bacteria</taxon>
        <taxon>Pseudomonadati</taxon>
        <taxon>Bacteroidota</taxon>
        <taxon>Cytophagia</taxon>
        <taxon>Cytophagales</taxon>
        <taxon>Flammeovirgaceae</taxon>
        <taxon>Sediminitomix</taxon>
    </lineage>
</organism>
<protein>
    <submittedName>
        <fullName evidence="2">Uncharacterized protein</fullName>
    </submittedName>
</protein>
<dbReference type="EMBL" id="QGDO01000001">
    <property type="protein sequence ID" value="PWJ44392.1"/>
    <property type="molecule type" value="Genomic_DNA"/>
</dbReference>
<dbReference type="InterPro" id="IPR011044">
    <property type="entry name" value="Quino_amine_DH_bsu"/>
</dbReference>
<accession>A0A315ZGD3</accession>
<gene>
    <name evidence="2" type="ORF">BC781_101751</name>
</gene>
<evidence type="ECO:0000313" key="3">
    <source>
        <dbReference type="Proteomes" id="UP000245535"/>
    </source>
</evidence>
<sequence>MKSLKFISLFLLIYFVGCNEYQQLENEAIPTHEVGNHKRMAFNQDVYLLNSTNKSEIYKVGFDFQGLQGDATLTKLDLWTEDNQDFELPRGGHMCVSPDNRFLTVVIAKRSRIYLIDLNTYEVRSSLLLGYRYDQRQTSISTVRENPQAFYMSKIGGITQVDVDQEGFLFIAGKAGFFRVVSDRGNGMQDPSNINTGKDIWTEIWERDDPSLENNENWVHALQYKFNGNLSVESTEDGEEYFEDVTPFNPKKVKFRGGDILFTQNSNETDGFEHQRLISFSQWKGGTAIYLDLEWNWATQTIQFDAGKVMGGLNMNRNNESGKGTGRVTGAALTGDNMVFTSHHSSKFLQLRTLDGTVVRDDIELQLDGNEENLLIHNWGDMASTQQFDRNTNNPNDKTLSNKEIDGQYFEDWYKGEKEGHQYAEVKLYRPKRRIYEPNDLSQPDPEESYNATRDSRGNAANADLADYRKNAQKFVSLGGEGGYVLMQLQTPIKVNSYSTLQVVETSWNRAPQFTPTSSGFNSYAEKAKVFVLPNDDSRYYSDTDMQVDDPDWIEIGEAFIANNEFSLSETVSEGTTIKWIMIKDSGSETPDGFDLNFVSAYEFKPEVLITQDDHPWLPCDLTEDSFAIRTGDDNPSTKVRGGEAMFRIPQANEIIESSIIELTQEQKDFLGTKSGRSRVIGLFTAEIDGKLHAYEIHDDCSIKGIRHFEWGGENKNASFVPLPLNPNNYDLSQVTTAFKKWKGFDLVYTLNGETKKVPFANKQEARLRYKKAIDYTEPTWNSVIQKLSGCGEIGDKVNITTELCLTPTGGFARSTIEGSDVFQLRNPSDDDVTFIVTTNTQGTFEIFAPAKTWHFVKGGTGTVITNVKAYTDFGGTSQTEVWNKGGTSTLGSELNCPMQ</sequence>
<dbReference type="OrthoDB" id="973606at2"/>
<dbReference type="Proteomes" id="UP000245535">
    <property type="component" value="Unassembled WGS sequence"/>
</dbReference>
<dbReference type="RefSeq" id="WP_109615885.1">
    <property type="nucleotide sequence ID" value="NZ_QGDO01000001.1"/>
</dbReference>
<feature type="region of interest" description="Disordered" evidence="1">
    <location>
        <begin position="437"/>
        <end position="456"/>
    </location>
</feature>